<comment type="caution">
    <text evidence="1">The sequence shown here is derived from an EMBL/GenBank/DDBJ whole genome shotgun (WGS) entry which is preliminary data.</text>
</comment>
<gene>
    <name evidence="1" type="ORF">H4W79_001168</name>
</gene>
<evidence type="ECO:0000313" key="2">
    <source>
        <dbReference type="Proteomes" id="UP000598217"/>
    </source>
</evidence>
<protein>
    <submittedName>
        <fullName evidence="1">Uncharacterized protein</fullName>
    </submittedName>
</protein>
<dbReference type="Pfam" id="PF14175">
    <property type="entry name" value="YaaC"/>
    <property type="match status" value="1"/>
</dbReference>
<dbReference type="RefSeq" id="WP_191272784.1">
    <property type="nucleotide sequence ID" value="NZ_BMXJ01000006.1"/>
</dbReference>
<name>A0ABR9HD78_9ACTN</name>
<keyword evidence="2" id="KW-1185">Reference proteome</keyword>
<dbReference type="Proteomes" id="UP000598217">
    <property type="component" value="Unassembled WGS sequence"/>
</dbReference>
<evidence type="ECO:0000313" key="1">
    <source>
        <dbReference type="EMBL" id="MBE1456954.1"/>
    </source>
</evidence>
<organism evidence="1 2">
    <name type="scientific">Nocardiopsis terrae</name>
    <dbReference type="NCBI Taxonomy" id="372655"/>
    <lineage>
        <taxon>Bacteria</taxon>
        <taxon>Bacillati</taxon>
        <taxon>Actinomycetota</taxon>
        <taxon>Actinomycetes</taxon>
        <taxon>Streptosporangiales</taxon>
        <taxon>Nocardiopsidaceae</taxon>
        <taxon>Nocardiopsis</taxon>
    </lineage>
</organism>
<accession>A0ABR9HD78</accession>
<dbReference type="EMBL" id="JADBDY010000001">
    <property type="protein sequence ID" value="MBE1456954.1"/>
    <property type="molecule type" value="Genomic_DNA"/>
</dbReference>
<sequence length="106" mass="11326">MTYQFGLEQAEQLFRQAATASPAPRPLPLFYGLNQAGRAIAAATSTATDDDWKLTGHGIRAKNLSDQLPDVQISTEAPGTKGSFARLSQFLGSPVWGTTPVPLKLP</sequence>
<dbReference type="InterPro" id="IPR026988">
    <property type="entry name" value="YaaC-like"/>
</dbReference>
<reference evidence="1 2" key="1">
    <citation type="submission" date="2020-10" db="EMBL/GenBank/DDBJ databases">
        <title>Sequencing the genomes of 1000 actinobacteria strains.</title>
        <authorList>
            <person name="Klenk H.-P."/>
        </authorList>
    </citation>
    <scope>NUCLEOTIDE SEQUENCE [LARGE SCALE GENOMIC DNA]</scope>
    <source>
        <strain evidence="1 2">DSM 45157</strain>
    </source>
</reference>
<proteinExistence type="predicted"/>